<evidence type="ECO:0000256" key="2">
    <source>
        <dbReference type="ARBA" id="ARBA00022692"/>
    </source>
</evidence>
<dbReference type="AlphaFoldDB" id="A0A9N8Z0H2"/>
<dbReference type="GO" id="GO:0035269">
    <property type="term" value="P:protein O-linked glycosylation via mannose"/>
    <property type="evidence" value="ECO:0007669"/>
    <property type="project" value="TreeGrafter"/>
</dbReference>
<dbReference type="Proteomes" id="UP000789570">
    <property type="component" value="Unassembled WGS sequence"/>
</dbReference>
<reference evidence="7" key="1">
    <citation type="submission" date="2021-06" db="EMBL/GenBank/DDBJ databases">
        <authorList>
            <person name="Kallberg Y."/>
            <person name="Tangrot J."/>
            <person name="Rosling A."/>
        </authorList>
    </citation>
    <scope>NUCLEOTIDE SEQUENCE</scope>
    <source>
        <strain evidence="7">UK204</strain>
    </source>
</reference>
<dbReference type="GO" id="GO:0016020">
    <property type="term" value="C:membrane"/>
    <property type="evidence" value="ECO:0007669"/>
    <property type="project" value="UniProtKB-SubCell"/>
</dbReference>
<dbReference type="GO" id="GO:0042285">
    <property type="term" value="F:xylosyltransferase activity"/>
    <property type="evidence" value="ECO:0007669"/>
    <property type="project" value="TreeGrafter"/>
</dbReference>
<dbReference type="GO" id="GO:0015020">
    <property type="term" value="F:glucuronosyltransferase activity"/>
    <property type="evidence" value="ECO:0007669"/>
    <property type="project" value="TreeGrafter"/>
</dbReference>
<evidence type="ECO:0000256" key="4">
    <source>
        <dbReference type="ARBA" id="ARBA00022989"/>
    </source>
</evidence>
<dbReference type="SUPFAM" id="SSF53448">
    <property type="entry name" value="Nucleotide-diphospho-sugar transferases"/>
    <property type="match status" value="1"/>
</dbReference>
<evidence type="ECO:0000256" key="3">
    <source>
        <dbReference type="ARBA" id="ARBA00022968"/>
    </source>
</evidence>
<dbReference type="PANTHER" id="PTHR12270">
    <property type="entry name" value="GLYCOSYLTRANSFERASE-RELATED"/>
    <property type="match status" value="1"/>
</dbReference>
<proteinExistence type="predicted"/>
<evidence type="ECO:0000256" key="5">
    <source>
        <dbReference type="ARBA" id="ARBA00023136"/>
    </source>
</evidence>
<dbReference type="EMBL" id="CAJVPQ010000211">
    <property type="protein sequence ID" value="CAG8457894.1"/>
    <property type="molecule type" value="Genomic_DNA"/>
</dbReference>
<keyword evidence="8" id="KW-1185">Reference proteome</keyword>
<keyword evidence="5" id="KW-0472">Membrane</keyword>
<evidence type="ECO:0000256" key="6">
    <source>
        <dbReference type="ARBA" id="ARBA00023180"/>
    </source>
</evidence>
<keyword evidence="6" id="KW-0325">Glycoprotein</keyword>
<dbReference type="OrthoDB" id="411524at2759"/>
<evidence type="ECO:0000313" key="7">
    <source>
        <dbReference type="EMBL" id="CAG8457894.1"/>
    </source>
</evidence>
<protein>
    <submittedName>
        <fullName evidence="7">14423_t:CDS:1</fullName>
    </submittedName>
</protein>
<keyword evidence="2" id="KW-0812">Transmembrane</keyword>
<dbReference type="Pfam" id="PF13896">
    <property type="entry name" value="Glyco_transf_49"/>
    <property type="match status" value="3"/>
</dbReference>
<keyword evidence="4" id="KW-1133">Transmembrane helix</keyword>
<comment type="subcellular location">
    <subcellularLocation>
        <location evidence="1">Membrane</location>
        <topology evidence="1">Single-pass type II membrane protein</topology>
    </subcellularLocation>
</comment>
<keyword evidence="3" id="KW-0735">Signal-anchor</keyword>
<sequence>MNYCYVVYSNNYVSNNNIKPRNNLGLDFQTSEWGVDRLSWKSKSGAYDYMTEEFFLSKVFSESMQPSHVIPYYFRAEQPPNEEDITITTLITENRFHVFDRLVTNYQGPISVTIHVADDDKSRDVLLSKLHELYNGNKYMKQYVDVHLVVDNFERQFNMWRNVAKFFARTNYVMMLDVDFHPCTDFRHSILNSKTIMNKLRKGNTALVVPAFEYADLDEGLDYRHGPSNYSNWYETDELYKVTTYQYQYEPYVIFPKQSIWCDERFVGYGANKAACLFELYLSGVDYWVLPKDFLIHQTHEYLEDARRHERRFNKKLYEHFREELCFRYARNFILNGEWETFKASNLRSTCHKIRGFTQAIKYFAKLK</sequence>
<dbReference type="InterPro" id="IPR029044">
    <property type="entry name" value="Nucleotide-diphossugar_trans"/>
</dbReference>
<evidence type="ECO:0000313" key="8">
    <source>
        <dbReference type="Proteomes" id="UP000789570"/>
    </source>
</evidence>
<name>A0A9N8Z0H2_9GLOM</name>
<evidence type="ECO:0000256" key="1">
    <source>
        <dbReference type="ARBA" id="ARBA00004606"/>
    </source>
</evidence>
<dbReference type="PANTHER" id="PTHR12270:SF25">
    <property type="entry name" value="GLYCOSYLTRANSFERASE-LIKE PROTEIN LARGE"/>
    <property type="match status" value="1"/>
</dbReference>
<accession>A0A9N8Z0H2</accession>
<organism evidence="7 8">
    <name type="scientific">Funneliformis caledonium</name>
    <dbReference type="NCBI Taxonomy" id="1117310"/>
    <lineage>
        <taxon>Eukaryota</taxon>
        <taxon>Fungi</taxon>
        <taxon>Fungi incertae sedis</taxon>
        <taxon>Mucoromycota</taxon>
        <taxon>Glomeromycotina</taxon>
        <taxon>Glomeromycetes</taxon>
        <taxon>Glomerales</taxon>
        <taxon>Glomeraceae</taxon>
        <taxon>Funneliformis</taxon>
    </lineage>
</organism>
<comment type="caution">
    <text evidence="7">The sequence shown here is derived from an EMBL/GenBank/DDBJ whole genome shotgun (WGS) entry which is preliminary data.</text>
</comment>
<gene>
    <name evidence="7" type="ORF">FCALED_LOCUS1596</name>
</gene>
<dbReference type="InterPro" id="IPR051292">
    <property type="entry name" value="Xyl/GlcA_transferase"/>
</dbReference>